<dbReference type="InterPro" id="IPR000836">
    <property type="entry name" value="PRTase_dom"/>
</dbReference>
<dbReference type="AlphaFoldDB" id="A0A2M7QJP3"/>
<keyword evidence="2" id="KW-0808">Transferase</keyword>
<dbReference type="PANTHER" id="PTHR43363:SF2">
    <property type="entry name" value="PHOSPHORIBOSYLTRANSFERASE"/>
    <property type="match status" value="1"/>
</dbReference>
<name>A0A2M7QJP3_9BACT</name>
<evidence type="ECO:0000259" key="3">
    <source>
        <dbReference type="Pfam" id="PF00156"/>
    </source>
</evidence>
<dbReference type="PANTHER" id="PTHR43363">
    <property type="entry name" value="HYPOXANTHINE PHOSPHORIBOSYLTRANSFERASE"/>
    <property type="match status" value="1"/>
</dbReference>
<keyword evidence="1" id="KW-0328">Glycosyltransferase</keyword>
<dbReference type="Proteomes" id="UP000229401">
    <property type="component" value="Unassembled WGS sequence"/>
</dbReference>
<evidence type="ECO:0000256" key="1">
    <source>
        <dbReference type="ARBA" id="ARBA00022676"/>
    </source>
</evidence>
<organism evidence="4 5">
    <name type="scientific">Candidatus Roizmanbacteria bacterium CG_4_10_14_0_8_um_filter_33_9</name>
    <dbReference type="NCBI Taxonomy" id="1974826"/>
    <lineage>
        <taxon>Bacteria</taxon>
        <taxon>Candidatus Roizmaniibacteriota</taxon>
    </lineage>
</organism>
<dbReference type="CDD" id="cd06223">
    <property type="entry name" value="PRTases_typeI"/>
    <property type="match status" value="1"/>
</dbReference>
<dbReference type="Pfam" id="PF00156">
    <property type="entry name" value="Pribosyltran"/>
    <property type="match status" value="1"/>
</dbReference>
<dbReference type="GO" id="GO:0016757">
    <property type="term" value="F:glycosyltransferase activity"/>
    <property type="evidence" value="ECO:0007669"/>
    <property type="project" value="UniProtKB-KW"/>
</dbReference>
<dbReference type="Gene3D" id="3.40.50.2020">
    <property type="match status" value="1"/>
</dbReference>
<proteinExistence type="predicted"/>
<feature type="domain" description="Phosphoribosyltransferase" evidence="3">
    <location>
        <begin position="20"/>
        <end position="149"/>
    </location>
</feature>
<accession>A0A2M7QJP3</accession>
<gene>
    <name evidence="4" type="ORF">COY87_00345</name>
</gene>
<evidence type="ECO:0000313" key="4">
    <source>
        <dbReference type="EMBL" id="PIY72553.1"/>
    </source>
</evidence>
<reference evidence="5" key="1">
    <citation type="submission" date="2017-09" db="EMBL/GenBank/DDBJ databases">
        <title>Depth-based differentiation of microbial function through sediment-hosted aquifers and enrichment of novel symbionts in the deep terrestrial subsurface.</title>
        <authorList>
            <person name="Probst A.J."/>
            <person name="Ladd B."/>
            <person name="Jarett J.K."/>
            <person name="Geller-Mcgrath D.E."/>
            <person name="Sieber C.M.K."/>
            <person name="Emerson J.B."/>
            <person name="Anantharaman K."/>
            <person name="Thomas B.C."/>
            <person name="Malmstrom R."/>
            <person name="Stieglmeier M."/>
            <person name="Klingl A."/>
            <person name="Woyke T."/>
            <person name="Ryan C.M."/>
            <person name="Banfield J.F."/>
        </authorList>
    </citation>
    <scope>NUCLEOTIDE SEQUENCE [LARGE SCALE GENOMIC DNA]</scope>
</reference>
<comment type="caution">
    <text evidence="4">The sequence shown here is derived from an EMBL/GenBank/DDBJ whole genome shotgun (WGS) entry which is preliminary data.</text>
</comment>
<protein>
    <recommendedName>
        <fullName evidence="3">Phosphoribosyltransferase domain-containing protein</fullName>
    </recommendedName>
</protein>
<dbReference type="SUPFAM" id="SSF53271">
    <property type="entry name" value="PRTase-like"/>
    <property type="match status" value="1"/>
</dbReference>
<evidence type="ECO:0000256" key="2">
    <source>
        <dbReference type="ARBA" id="ARBA00022679"/>
    </source>
</evidence>
<evidence type="ECO:0000313" key="5">
    <source>
        <dbReference type="Proteomes" id="UP000229401"/>
    </source>
</evidence>
<sequence>MESQKFHTVSWEKLHTSSFKLSQKIRKSGKKLNLIVAIARGGMTIAQILSDFLTLPVATFTISSYKDMKSGDLSEIAFHVGARLDHKDILLVDDISDTGKTFIRGTKYLQELGANSVTTASLFIKPWTKYIPDFYTKEVHDWVVFPFDIKETIDAINKKMLKEGKKTSQIQNKLEHIKIPKKYIKKFT</sequence>
<dbReference type="EMBL" id="PFLI01000013">
    <property type="protein sequence ID" value="PIY72553.1"/>
    <property type="molecule type" value="Genomic_DNA"/>
</dbReference>
<dbReference type="InterPro" id="IPR029057">
    <property type="entry name" value="PRTase-like"/>
</dbReference>